<dbReference type="RefSeq" id="WP_183090559.1">
    <property type="nucleotide sequence ID" value="NZ_JACJUD010000007.1"/>
</dbReference>
<protein>
    <submittedName>
        <fullName evidence="2">DUF3291 domain-containing protein</fullName>
    </submittedName>
</protein>
<gene>
    <name evidence="2" type="ORF">H3H51_18505</name>
</gene>
<dbReference type="Pfam" id="PF11695">
    <property type="entry name" value="DUF3291"/>
    <property type="match status" value="1"/>
</dbReference>
<dbReference type="InterPro" id="IPR011008">
    <property type="entry name" value="Dimeric_a/b-barrel"/>
</dbReference>
<evidence type="ECO:0000313" key="2">
    <source>
        <dbReference type="EMBL" id="MBB2497022.1"/>
    </source>
</evidence>
<comment type="caution">
    <text evidence="2">The sequence shown here is derived from an EMBL/GenBank/DDBJ whole genome shotgun (WGS) entry which is preliminary data.</text>
</comment>
<keyword evidence="3" id="KW-1185">Reference proteome</keyword>
<dbReference type="AlphaFoldDB" id="A0A7W4LPP5"/>
<evidence type="ECO:0000259" key="1">
    <source>
        <dbReference type="Pfam" id="PF11695"/>
    </source>
</evidence>
<name>A0A7W4LPP5_9GAMM</name>
<dbReference type="InterPro" id="IPR021708">
    <property type="entry name" value="DUF3291"/>
</dbReference>
<dbReference type="SUPFAM" id="SSF54909">
    <property type="entry name" value="Dimeric alpha+beta barrel"/>
    <property type="match status" value="1"/>
</dbReference>
<accession>A0A7W4LPP5</accession>
<reference evidence="2 3" key="1">
    <citation type="submission" date="2020-08" db="EMBL/GenBank/DDBJ databases">
        <authorList>
            <person name="Kim C.M."/>
        </authorList>
    </citation>
    <scope>NUCLEOTIDE SEQUENCE [LARGE SCALE GENOMIC DNA]</scope>
    <source>
        <strain evidence="2 3">UL070</strain>
    </source>
</reference>
<sequence length="156" mass="17652">MTIYHLAQLNIALMKAPLESPGMADFVANLERINALAEASPGYVWRLQDEEGDATAIRPFGEDVLVNLSLWSDVQALSDYVYRSDHTDMLKRRREWFDKVEEAHMVLWWVPAGHLPSVEEAAERLALYRRSGASAQAFSFRQPFPAPDVLTLESSC</sequence>
<feature type="domain" description="DUF3291" evidence="1">
    <location>
        <begin position="6"/>
        <end position="142"/>
    </location>
</feature>
<organism evidence="2 3">
    <name type="scientific">Aquipseudomonas ullengensis</name>
    <dbReference type="NCBI Taxonomy" id="2759166"/>
    <lineage>
        <taxon>Bacteria</taxon>
        <taxon>Pseudomonadati</taxon>
        <taxon>Pseudomonadota</taxon>
        <taxon>Gammaproteobacteria</taxon>
        <taxon>Pseudomonadales</taxon>
        <taxon>Pseudomonadaceae</taxon>
        <taxon>Aquipseudomonas</taxon>
    </lineage>
</organism>
<proteinExistence type="predicted"/>
<dbReference type="EMBL" id="JACJUD010000007">
    <property type="protein sequence ID" value="MBB2497022.1"/>
    <property type="molecule type" value="Genomic_DNA"/>
</dbReference>
<dbReference type="Proteomes" id="UP000542720">
    <property type="component" value="Unassembled WGS sequence"/>
</dbReference>
<evidence type="ECO:0000313" key="3">
    <source>
        <dbReference type="Proteomes" id="UP000542720"/>
    </source>
</evidence>